<organism evidence="2 3">
    <name type="scientific">Streptomyces angustmyceticus</name>
    <dbReference type="NCBI Taxonomy" id="285578"/>
    <lineage>
        <taxon>Bacteria</taxon>
        <taxon>Bacillati</taxon>
        <taxon>Actinomycetota</taxon>
        <taxon>Actinomycetes</taxon>
        <taxon>Kitasatosporales</taxon>
        <taxon>Streptomycetaceae</taxon>
        <taxon>Streptomyces</taxon>
    </lineage>
</organism>
<proteinExistence type="predicted"/>
<gene>
    <name evidence="2" type="ORF">San01_47140</name>
</gene>
<sequence>MNAPGVARRAPRAGRRAFVKFRGAKGKCRIALRSGAAAAGVRRRGRAARAVGEGASVRGDSGIRGRAAGTDGPGTLPPGVRNPRAIVECVQLPDAEIGLPLACLPS</sequence>
<dbReference type="Proteomes" id="UP000325598">
    <property type="component" value="Unassembled WGS sequence"/>
</dbReference>
<dbReference type="EMBL" id="BLAG01000013">
    <property type="protein sequence ID" value="GES32227.1"/>
    <property type="molecule type" value="Genomic_DNA"/>
</dbReference>
<keyword evidence="3" id="KW-1185">Reference proteome</keyword>
<accession>A0A5J4LDA5</accession>
<dbReference type="AlphaFoldDB" id="A0A5J4LDA5"/>
<protein>
    <submittedName>
        <fullName evidence="2">Uncharacterized protein</fullName>
    </submittedName>
</protein>
<evidence type="ECO:0000313" key="2">
    <source>
        <dbReference type="EMBL" id="GES32227.1"/>
    </source>
</evidence>
<reference evidence="2 3" key="1">
    <citation type="submission" date="2019-10" db="EMBL/GenBank/DDBJ databases">
        <title>Whole genome shotgun sequence of Streptomyces angustmyceticus NBRC 3934.</title>
        <authorList>
            <person name="Hosoyama A."/>
            <person name="Ichikawa N."/>
            <person name="Kimura A."/>
            <person name="Kitahashi Y."/>
            <person name="Komaki H."/>
            <person name="Uohara A."/>
        </authorList>
    </citation>
    <scope>NUCLEOTIDE SEQUENCE [LARGE SCALE GENOMIC DNA]</scope>
    <source>
        <strain evidence="2 3">NBRC 3934</strain>
    </source>
</reference>
<feature type="compositionally biased region" description="Low complexity" evidence="1">
    <location>
        <begin position="48"/>
        <end position="59"/>
    </location>
</feature>
<evidence type="ECO:0000256" key="1">
    <source>
        <dbReference type="SAM" id="MobiDB-lite"/>
    </source>
</evidence>
<name>A0A5J4LDA5_9ACTN</name>
<evidence type="ECO:0000313" key="3">
    <source>
        <dbReference type="Proteomes" id="UP000325598"/>
    </source>
</evidence>
<feature type="region of interest" description="Disordered" evidence="1">
    <location>
        <begin position="43"/>
        <end position="80"/>
    </location>
</feature>
<comment type="caution">
    <text evidence="2">The sequence shown here is derived from an EMBL/GenBank/DDBJ whole genome shotgun (WGS) entry which is preliminary data.</text>
</comment>